<dbReference type="STRING" id="470453.B0680_07525"/>
<reference evidence="1 2" key="1">
    <citation type="submission" date="2017-02" db="EMBL/GenBank/DDBJ databases">
        <title>Draft genome sequence of Moraxella pluranimalium CCUG 54913T type strain.</title>
        <authorList>
            <person name="Salva-Serra F."/>
            <person name="Engstrom-Jakobsson H."/>
            <person name="Thorell K."/>
            <person name="Jaen-Luchoro D."/>
            <person name="Gonzales-Siles L."/>
            <person name="Karlsson R."/>
            <person name="Yazdan S."/>
            <person name="Boulund F."/>
            <person name="Johnning A."/>
            <person name="Engstrand L."/>
            <person name="Kristiansson E."/>
            <person name="Moore E."/>
        </authorList>
    </citation>
    <scope>NUCLEOTIDE SEQUENCE [LARGE SCALE GENOMIC DNA]</scope>
    <source>
        <strain evidence="1 2">CCUG 54913</strain>
    </source>
</reference>
<organism evidence="1 2">
    <name type="scientific">Moraxella pluranimalium</name>
    <dbReference type="NCBI Taxonomy" id="470453"/>
    <lineage>
        <taxon>Bacteria</taxon>
        <taxon>Pseudomonadati</taxon>
        <taxon>Pseudomonadota</taxon>
        <taxon>Gammaproteobacteria</taxon>
        <taxon>Moraxellales</taxon>
        <taxon>Moraxellaceae</taxon>
        <taxon>Moraxella</taxon>
    </lineage>
</organism>
<name>A0A1T0CLX3_9GAMM</name>
<dbReference type="AlphaFoldDB" id="A0A1T0CLX3"/>
<comment type="caution">
    <text evidence="1">The sequence shown here is derived from an EMBL/GenBank/DDBJ whole genome shotgun (WGS) entry which is preliminary data.</text>
</comment>
<sequence length="78" mass="8888">MLSLWLATCFVYFIFISPNCRDDFGLFFIVLFLHHDKQLSDNTPPKSKMQFCSKPKASAEVGLSVFLTKKIGSSWGHD</sequence>
<keyword evidence="2" id="KW-1185">Reference proteome</keyword>
<proteinExistence type="predicted"/>
<gene>
    <name evidence="1" type="ORF">B0680_07525</name>
</gene>
<evidence type="ECO:0000313" key="2">
    <source>
        <dbReference type="Proteomes" id="UP000189800"/>
    </source>
</evidence>
<evidence type="ECO:0000313" key="1">
    <source>
        <dbReference type="EMBL" id="OOS23171.1"/>
    </source>
</evidence>
<protein>
    <submittedName>
        <fullName evidence="1">Uncharacterized protein</fullName>
    </submittedName>
</protein>
<accession>A0A1T0CLX3</accession>
<dbReference type="Proteomes" id="UP000189800">
    <property type="component" value="Unassembled WGS sequence"/>
</dbReference>
<dbReference type="EMBL" id="MUYU01000018">
    <property type="protein sequence ID" value="OOS23171.1"/>
    <property type="molecule type" value="Genomic_DNA"/>
</dbReference>